<evidence type="ECO:0000256" key="3">
    <source>
        <dbReference type="ARBA" id="ARBA00022679"/>
    </source>
</evidence>
<organism evidence="9 10">
    <name type="scientific">Arsenicicoccus bolidensis</name>
    <dbReference type="NCBI Taxonomy" id="229480"/>
    <lineage>
        <taxon>Bacteria</taxon>
        <taxon>Bacillati</taxon>
        <taxon>Actinomycetota</taxon>
        <taxon>Actinomycetes</taxon>
        <taxon>Micrococcales</taxon>
        <taxon>Intrasporangiaceae</taxon>
        <taxon>Arsenicicoccus</taxon>
    </lineage>
</organism>
<dbReference type="HAMAP" id="MF_00065">
    <property type="entry name" value="Adenylyl_sulf_kinase"/>
    <property type="match status" value="1"/>
</dbReference>
<keyword evidence="6" id="KW-0597">Phosphoprotein</keyword>
<evidence type="ECO:0000256" key="5">
    <source>
        <dbReference type="ARBA" id="ARBA00022840"/>
    </source>
</evidence>
<dbReference type="PANTHER" id="PTHR42700">
    <property type="entry name" value="SULFATE ADENYLYLTRANSFERASE"/>
    <property type="match status" value="1"/>
</dbReference>
<comment type="function">
    <text evidence="6 7">Catalyzes the synthesis of activated sulfate.</text>
</comment>
<proteinExistence type="inferred from homology"/>
<dbReference type="EMBL" id="JAKRCV010000002">
    <property type="protein sequence ID" value="MCG7320562.1"/>
    <property type="molecule type" value="Genomic_DNA"/>
</dbReference>
<evidence type="ECO:0000259" key="8">
    <source>
        <dbReference type="Pfam" id="PF01583"/>
    </source>
</evidence>
<evidence type="ECO:0000256" key="1">
    <source>
        <dbReference type="ARBA" id="ARBA00001823"/>
    </source>
</evidence>
<dbReference type="GO" id="GO:0004020">
    <property type="term" value="F:adenylylsulfate kinase activity"/>
    <property type="evidence" value="ECO:0007669"/>
    <property type="project" value="UniProtKB-EC"/>
</dbReference>
<dbReference type="InterPro" id="IPR050512">
    <property type="entry name" value="Sulf_AdTrans/APS_kinase"/>
</dbReference>
<evidence type="ECO:0000313" key="9">
    <source>
        <dbReference type="EMBL" id="MCG7320562.1"/>
    </source>
</evidence>
<keyword evidence="4 6" id="KW-0547">Nucleotide-binding</keyword>
<evidence type="ECO:0000313" key="10">
    <source>
        <dbReference type="Proteomes" id="UP001521931"/>
    </source>
</evidence>
<accession>A0ABS9PZL1</accession>
<comment type="similarity">
    <text evidence="6 7">Belongs to the APS kinase family.</text>
</comment>
<keyword evidence="6 7" id="KW-0418">Kinase</keyword>
<dbReference type="InterPro" id="IPR059117">
    <property type="entry name" value="APS_kinase_dom"/>
</dbReference>
<evidence type="ECO:0000256" key="6">
    <source>
        <dbReference type="HAMAP-Rule" id="MF_00065"/>
    </source>
</evidence>
<dbReference type="SUPFAM" id="SSF52540">
    <property type="entry name" value="P-loop containing nucleoside triphosphate hydrolases"/>
    <property type="match status" value="1"/>
</dbReference>
<dbReference type="InterPro" id="IPR027417">
    <property type="entry name" value="P-loop_NTPase"/>
</dbReference>
<reference evidence="9 10" key="1">
    <citation type="submission" date="2022-02" db="EMBL/GenBank/DDBJ databases">
        <title>Uncovering new skin microbiome diversity through culturing and metagenomics.</title>
        <authorList>
            <person name="Conlan S."/>
            <person name="Deming C."/>
            <person name="Nisc Comparative Sequencing Program N."/>
            <person name="Segre J.A."/>
        </authorList>
    </citation>
    <scope>NUCLEOTIDE SEQUENCE [LARGE SCALE GENOMIC DNA]</scope>
    <source>
        <strain evidence="9 10">ACRQZ</strain>
    </source>
</reference>
<gene>
    <name evidence="6 9" type="primary">cysC</name>
    <name evidence="9" type="ORF">MHL29_01460</name>
</gene>
<dbReference type="Pfam" id="PF01583">
    <property type="entry name" value="APS_kinase"/>
    <property type="match status" value="1"/>
</dbReference>
<keyword evidence="3 6" id="KW-0808">Transferase</keyword>
<dbReference type="PANTHER" id="PTHR42700:SF1">
    <property type="entry name" value="SULFATE ADENYLYLTRANSFERASE"/>
    <property type="match status" value="1"/>
</dbReference>
<name>A0ABS9PZL1_9MICO</name>
<dbReference type="EC" id="2.7.1.25" evidence="2 6"/>
<dbReference type="RefSeq" id="WP_019285288.1">
    <property type="nucleotide sequence ID" value="NZ_DAMCTM010000003.1"/>
</dbReference>
<comment type="caution">
    <text evidence="9">The sequence shown here is derived from an EMBL/GenBank/DDBJ whole genome shotgun (WGS) entry which is preliminary data.</text>
</comment>
<dbReference type="CDD" id="cd02027">
    <property type="entry name" value="APSK"/>
    <property type="match status" value="1"/>
</dbReference>
<keyword evidence="10" id="KW-1185">Reference proteome</keyword>
<protein>
    <recommendedName>
        <fullName evidence="2 6">Adenylyl-sulfate kinase</fullName>
        <ecNumber evidence="2 6">2.7.1.25</ecNumber>
    </recommendedName>
    <alternativeName>
        <fullName evidence="6">APS kinase</fullName>
    </alternativeName>
    <alternativeName>
        <fullName evidence="6">ATP adenosine-5'-phosphosulfate 3'-phosphotransferase</fullName>
    </alternativeName>
    <alternativeName>
        <fullName evidence="6">Adenosine-5'-phosphosulfate kinase</fullName>
    </alternativeName>
</protein>
<dbReference type="Gene3D" id="3.40.50.300">
    <property type="entry name" value="P-loop containing nucleotide triphosphate hydrolases"/>
    <property type="match status" value="1"/>
</dbReference>
<comment type="pathway">
    <text evidence="6 7">Sulfur metabolism; hydrogen sulfide biosynthesis; sulfite from sulfate: step 2/3.</text>
</comment>
<dbReference type="NCBIfam" id="TIGR00455">
    <property type="entry name" value="apsK"/>
    <property type="match status" value="1"/>
</dbReference>
<dbReference type="InterPro" id="IPR002891">
    <property type="entry name" value="APS"/>
</dbReference>
<sequence length="177" mass="18769">MSGATVWLTGLSGAGKSTIAEALASDLRADGRRVEVLDGDEIRTNLSAGLGFSREDRDTHVQRVAYVARLLARNGVVALVPVIAPYADTRAAVRADHEAAGVTYLEAHVATPVDECARRDVKGLYAAAARGEVTTLTGVSDPYEPPVAPDIRLDTTDQELTESVSALRTLLTDKGLR</sequence>
<comment type="caution">
    <text evidence="6">Lacks conserved residue(s) required for the propagation of feature annotation.</text>
</comment>
<evidence type="ECO:0000256" key="4">
    <source>
        <dbReference type="ARBA" id="ARBA00022741"/>
    </source>
</evidence>
<comment type="catalytic activity">
    <reaction evidence="1 6 7">
        <text>adenosine 5'-phosphosulfate + ATP = 3'-phosphoadenylyl sulfate + ADP + H(+)</text>
        <dbReference type="Rhea" id="RHEA:24152"/>
        <dbReference type="ChEBI" id="CHEBI:15378"/>
        <dbReference type="ChEBI" id="CHEBI:30616"/>
        <dbReference type="ChEBI" id="CHEBI:58243"/>
        <dbReference type="ChEBI" id="CHEBI:58339"/>
        <dbReference type="ChEBI" id="CHEBI:456216"/>
        <dbReference type="EC" id="2.7.1.25"/>
    </reaction>
</comment>
<evidence type="ECO:0000256" key="2">
    <source>
        <dbReference type="ARBA" id="ARBA00012121"/>
    </source>
</evidence>
<feature type="domain" description="APS kinase" evidence="8">
    <location>
        <begin position="3"/>
        <end position="154"/>
    </location>
</feature>
<feature type="binding site" evidence="6">
    <location>
        <begin position="10"/>
        <end position="17"/>
    </location>
    <ligand>
        <name>ATP</name>
        <dbReference type="ChEBI" id="CHEBI:30616"/>
    </ligand>
</feature>
<dbReference type="Proteomes" id="UP001521931">
    <property type="component" value="Unassembled WGS sequence"/>
</dbReference>
<evidence type="ECO:0000256" key="7">
    <source>
        <dbReference type="RuleBase" id="RU004347"/>
    </source>
</evidence>
<keyword evidence="5 6" id="KW-0067">ATP-binding</keyword>